<organism evidence="4">
    <name type="scientific">Gongylonema pulchrum</name>
    <dbReference type="NCBI Taxonomy" id="637853"/>
    <lineage>
        <taxon>Eukaryota</taxon>
        <taxon>Metazoa</taxon>
        <taxon>Ecdysozoa</taxon>
        <taxon>Nematoda</taxon>
        <taxon>Chromadorea</taxon>
        <taxon>Rhabditida</taxon>
        <taxon>Spirurina</taxon>
        <taxon>Spiruromorpha</taxon>
        <taxon>Spiruroidea</taxon>
        <taxon>Gongylonematidae</taxon>
        <taxon>Gongylonema</taxon>
    </lineage>
</organism>
<dbReference type="EMBL" id="UYRT01007366">
    <property type="protein sequence ID" value="VDK42223.1"/>
    <property type="molecule type" value="Genomic_DNA"/>
</dbReference>
<evidence type="ECO:0000313" key="2">
    <source>
        <dbReference type="EMBL" id="VDK42223.1"/>
    </source>
</evidence>
<dbReference type="AlphaFoldDB" id="A0A183D5R7"/>
<reference evidence="4" key="1">
    <citation type="submission" date="2016-06" db="UniProtKB">
        <authorList>
            <consortium name="WormBaseParasite"/>
        </authorList>
    </citation>
    <scope>IDENTIFICATION</scope>
</reference>
<evidence type="ECO:0000256" key="1">
    <source>
        <dbReference type="SAM" id="MobiDB-lite"/>
    </source>
</evidence>
<sequence>MATHDRRASAVCDKEGGGAKDVLRVSPRPYEQSVYPPDERRGGCHSNHMRK</sequence>
<evidence type="ECO:0000313" key="3">
    <source>
        <dbReference type="Proteomes" id="UP000271098"/>
    </source>
</evidence>
<feature type="region of interest" description="Disordered" evidence="1">
    <location>
        <begin position="1"/>
        <end position="51"/>
    </location>
</feature>
<keyword evidence="3" id="KW-1185">Reference proteome</keyword>
<evidence type="ECO:0000313" key="4">
    <source>
        <dbReference type="WBParaSite" id="GPUH_0000406501-mRNA-1"/>
    </source>
</evidence>
<proteinExistence type="predicted"/>
<accession>A0A183D5R7</accession>
<protein>
    <submittedName>
        <fullName evidence="2 4">Uncharacterized protein</fullName>
    </submittedName>
</protein>
<gene>
    <name evidence="2" type="ORF">GPUH_LOCUS4058</name>
</gene>
<reference evidence="2 3" key="2">
    <citation type="submission" date="2018-11" db="EMBL/GenBank/DDBJ databases">
        <authorList>
            <consortium name="Pathogen Informatics"/>
        </authorList>
    </citation>
    <scope>NUCLEOTIDE SEQUENCE [LARGE SCALE GENOMIC DNA]</scope>
</reference>
<feature type="compositionally biased region" description="Basic and acidic residues" evidence="1">
    <location>
        <begin position="1"/>
        <end position="23"/>
    </location>
</feature>
<name>A0A183D5R7_9BILA</name>
<dbReference type="WBParaSite" id="GPUH_0000406501-mRNA-1">
    <property type="protein sequence ID" value="GPUH_0000406501-mRNA-1"/>
    <property type="gene ID" value="GPUH_0000406501"/>
</dbReference>
<dbReference type="Proteomes" id="UP000271098">
    <property type="component" value="Unassembled WGS sequence"/>
</dbReference>